<sequence length="145" mass="17201">MIKEDQHITVRNIEATLKIDVKVINNILHKHLKVCKLCFWWIPHSLTLAQQEDGADLHYIALIVDRLIWCTALSQVMKHGYTATIPKNATIVSWVFENKINILYLLIKYFYLFSIVTQKRNIIYYRQLKDSKLYTKYNHSSLISY</sequence>
<proteinExistence type="predicted"/>
<gene>
    <name evidence="1" type="ORF">PSYICH_LOCUS9874</name>
</gene>
<name>A0A9P0D4D5_9CUCU</name>
<evidence type="ECO:0000313" key="2">
    <source>
        <dbReference type="Proteomes" id="UP001153636"/>
    </source>
</evidence>
<reference evidence="1" key="1">
    <citation type="submission" date="2022-01" db="EMBL/GenBank/DDBJ databases">
        <authorList>
            <person name="King R."/>
        </authorList>
    </citation>
    <scope>NUCLEOTIDE SEQUENCE</scope>
</reference>
<dbReference type="OrthoDB" id="6767820at2759"/>
<keyword evidence="2" id="KW-1185">Reference proteome</keyword>
<dbReference type="Proteomes" id="UP001153636">
    <property type="component" value="Chromosome 4"/>
</dbReference>
<evidence type="ECO:0000313" key="1">
    <source>
        <dbReference type="EMBL" id="CAH1109646.1"/>
    </source>
</evidence>
<organism evidence="1 2">
    <name type="scientific">Psylliodes chrysocephalus</name>
    <dbReference type="NCBI Taxonomy" id="3402493"/>
    <lineage>
        <taxon>Eukaryota</taxon>
        <taxon>Metazoa</taxon>
        <taxon>Ecdysozoa</taxon>
        <taxon>Arthropoda</taxon>
        <taxon>Hexapoda</taxon>
        <taxon>Insecta</taxon>
        <taxon>Pterygota</taxon>
        <taxon>Neoptera</taxon>
        <taxon>Endopterygota</taxon>
        <taxon>Coleoptera</taxon>
        <taxon>Polyphaga</taxon>
        <taxon>Cucujiformia</taxon>
        <taxon>Chrysomeloidea</taxon>
        <taxon>Chrysomelidae</taxon>
        <taxon>Galerucinae</taxon>
        <taxon>Alticini</taxon>
        <taxon>Psylliodes</taxon>
    </lineage>
</organism>
<dbReference type="AlphaFoldDB" id="A0A9P0D4D5"/>
<dbReference type="EMBL" id="OV651816">
    <property type="protein sequence ID" value="CAH1109646.1"/>
    <property type="molecule type" value="Genomic_DNA"/>
</dbReference>
<protein>
    <submittedName>
        <fullName evidence="1">Uncharacterized protein</fullName>
    </submittedName>
</protein>
<accession>A0A9P0D4D5</accession>